<evidence type="ECO:0000313" key="2">
    <source>
        <dbReference type="Ensembl" id="ENSCINP00000029040.2"/>
    </source>
</evidence>
<dbReference type="GO" id="GO:0005179">
    <property type="term" value="F:hormone activity"/>
    <property type="evidence" value="ECO:0007669"/>
    <property type="project" value="InterPro"/>
</dbReference>
<dbReference type="GeneTree" id="ENSGT00940000170537"/>
<dbReference type="GO" id="GO:0007186">
    <property type="term" value="P:G protein-coupled receptor signaling pathway"/>
    <property type="evidence" value="ECO:0000318"/>
    <property type="project" value="GO_Central"/>
</dbReference>
<reference evidence="3" key="1">
    <citation type="journal article" date="2002" name="Science">
        <title>The draft genome of Ciona intestinalis: insights into chordate and vertebrate origins.</title>
        <authorList>
            <person name="Dehal P."/>
            <person name="Satou Y."/>
            <person name="Campbell R.K."/>
            <person name="Chapman J."/>
            <person name="Degnan B."/>
            <person name="De Tomaso A."/>
            <person name="Davidson B."/>
            <person name="Di Gregorio A."/>
            <person name="Gelpke M."/>
            <person name="Goodstein D.M."/>
            <person name="Harafuji N."/>
            <person name="Hastings K.E."/>
            <person name="Ho I."/>
            <person name="Hotta K."/>
            <person name="Huang W."/>
            <person name="Kawashima T."/>
            <person name="Lemaire P."/>
            <person name="Martinez D."/>
            <person name="Meinertzhagen I.A."/>
            <person name="Necula S."/>
            <person name="Nonaka M."/>
            <person name="Putnam N."/>
            <person name="Rash S."/>
            <person name="Saiga H."/>
            <person name="Satake M."/>
            <person name="Terry A."/>
            <person name="Yamada L."/>
            <person name="Wang H.G."/>
            <person name="Awazu S."/>
            <person name="Azumi K."/>
            <person name="Boore J."/>
            <person name="Branno M."/>
            <person name="Chin-Bow S."/>
            <person name="DeSantis R."/>
            <person name="Doyle S."/>
            <person name="Francino P."/>
            <person name="Keys D.N."/>
            <person name="Haga S."/>
            <person name="Hayashi H."/>
            <person name="Hino K."/>
            <person name="Imai K.S."/>
            <person name="Inaba K."/>
            <person name="Kano S."/>
            <person name="Kobayashi K."/>
            <person name="Kobayashi M."/>
            <person name="Lee B.I."/>
            <person name="Makabe K.W."/>
            <person name="Manohar C."/>
            <person name="Matassi G."/>
            <person name="Medina M."/>
            <person name="Mochizuki Y."/>
            <person name="Mount S."/>
            <person name="Morishita T."/>
            <person name="Miura S."/>
            <person name="Nakayama A."/>
            <person name="Nishizaka S."/>
            <person name="Nomoto H."/>
            <person name="Ohta F."/>
            <person name="Oishi K."/>
            <person name="Rigoutsos I."/>
            <person name="Sano M."/>
            <person name="Sasaki A."/>
            <person name="Sasakura Y."/>
            <person name="Shoguchi E."/>
            <person name="Shin-i T."/>
            <person name="Spagnuolo A."/>
            <person name="Stainier D."/>
            <person name="Suzuki M.M."/>
            <person name="Tassy O."/>
            <person name="Takatori N."/>
            <person name="Tokuoka M."/>
            <person name="Yagi K."/>
            <person name="Yoshizaki F."/>
            <person name="Wada S."/>
            <person name="Zhang C."/>
            <person name="Hyatt P.D."/>
            <person name="Larimer F."/>
            <person name="Detter C."/>
            <person name="Doggett N."/>
            <person name="Glavina T."/>
            <person name="Hawkins T."/>
            <person name="Richardson P."/>
            <person name="Lucas S."/>
            <person name="Kohara Y."/>
            <person name="Levine M."/>
            <person name="Satoh N."/>
            <person name="Rokhsar D.S."/>
        </authorList>
    </citation>
    <scope>NUCLEOTIDE SEQUENCE [LARGE SCALE GENOMIC DNA]</scope>
</reference>
<dbReference type="Proteomes" id="UP000008144">
    <property type="component" value="Unassembled WGS sequence"/>
</dbReference>
<name>F7AJI6_CIOIN</name>
<evidence type="ECO:0000313" key="3">
    <source>
        <dbReference type="Proteomes" id="UP000008144"/>
    </source>
</evidence>
<protein>
    <submittedName>
        <fullName evidence="2">Uncharacterized protein</fullName>
    </submittedName>
</protein>
<reference evidence="2" key="2">
    <citation type="submission" date="2025-08" db="UniProtKB">
        <authorList>
            <consortium name="Ensembl"/>
        </authorList>
    </citation>
    <scope>IDENTIFICATION</scope>
</reference>
<feature type="signal peptide" evidence="1">
    <location>
        <begin position="1"/>
        <end position="22"/>
    </location>
</feature>
<dbReference type="Gene3D" id="2.10.90.10">
    <property type="entry name" value="Cystine-knot cytokines"/>
    <property type="match status" value="1"/>
</dbReference>
<evidence type="ECO:0000256" key="1">
    <source>
        <dbReference type="SAM" id="SignalP"/>
    </source>
</evidence>
<dbReference type="PANTHER" id="PTHR11515">
    <property type="entry name" value="GLYCOPROTEIN HORMONE BETA CHAIN"/>
    <property type="match status" value="1"/>
</dbReference>
<accession>F7AJI6</accession>
<dbReference type="Ensembl" id="ENSCINT00000029286.2">
    <property type="protein sequence ID" value="ENSCINP00000029040.2"/>
    <property type="gene ID" value="ENSCING00000016963.2"/>
</dbReference>
<keyword evidence="1" id="KW-0732">Signal</keyword>
<dbReference type="InterPro" id="IPR001545">
    <property type="entry name" value="Gonadotropin_bsu"/>
</dbReference>
<dbReference type="AlphaFoldDB" id="F7AJI6"/>
<reference evidence="2" key="3">
    <citation type="submission" date="2025-09" db="UniProtKB">
        <authorList>
            <consortium name="Ensembl"/>
        </authorList>
    </citation>
    <scope>IDENTIFICATION</scope>
</reference>
<dbReference type="GO" id="GO:0005737">
    <property type="term" value="C:cytoplasm"/>
    <property type="evidence" value="ECO:0000318"/>
    <property type="project" value="GO_Central"/>
</dbReference>
<dbReference type="GO" id="GO:0005615">
    <property type="term" value="C:extracellular space"/>
    <property type="evidence" value="ECO:0000318"/>
    <property type="project" value="GO_Central"/>
</dbReference>
<dbReference type="InterPro" id="IPR029034">
    <property type="entry name" value="Cystine-knot_cytokine"/>
</dbReference>
<organism evidence="2 3">
    <name type="scientific">Ciona intestinalis</name>
    <name type="common">Transparent sea squirt</name>
    <name type="synonym">Ascidia intestinalis</name>
    <dbReference type="NCBI Taxonomy" id="7719"/>
    <lineage>
        <taxon>Eukaryota</taxon>
        <taxon>Metazoa</taxon>
        <taxon>Chordata</taxon>
        <taxon>Tunicata</taxon>
        <taxon>Ascidiacea</taxon>
        <taxon>Phlebobranchia</taxon>
        <taxon>Cionidae</taxon>
        <taxon>Ciona</taxon>
    </lineage>
</organism>
<dbReference type="PANTHER" id="PTHR11515:SF13">
    <property type="entry name" value="GLYCOPROTEIN HORMONE BETA 5, ISOFORM A"/>
    <property type="match status" value="1"/>
</dbReference>
<keyword evidence="3" id="KW-1185">Reference proteome</keyword>
<dbReference type="HOGENOM" id="CLU_1395876_0_0_1"/>
<sequence length="157" mass="17759">MNSVAVLRMFLCVSVAAIFVEASTNINSKSFIHKLAKRTTSSIGRNIRPRRSFQPETVRKSAIPNRATACNTCLLTGRNHRYRFPERRGCFRSVYALVPKCEGYCESYQVPSYHNLIQSKHSACTAQTTRTLRVFNPYCFGGANRLFYITIPTSCSC</sequence>
<dbReference type="InParanoid" id="F7AJI6"/>
<proteinExistence type="predicted"/>
<feature type="chain" id="PRO_5003348606" evidence="1">
    <location>
        <begin position="23"/>
        <end position="157"/>
    </location>
</feature>
<dbReference type="SUPFAM" id="SSF57501">
    <property type="entry name" value="Cystine-knot cytokines"/>
    <property type="match status" value="1"/>
</dbReference>